<protein>
    <submittedName>
        <fullName evidence="2">Uncharacterized protein</fullName>
    </submittedName>
</protein>
<feature type="region of interest" description="Disordered" evidence="1">
    <location>
        <begin position="673"/>
        <end position="694"/>
    </location>
</feature>
<proteinExistence type="predicted"/>
<reference evidence="2 3" key="1">
    <citation type="submission" date="2016-10" db="EMBL/GenBank/DDBJ databases">
        <authorList>
            <person name="de Groot N.N."/>
        </authorList>
    </citation>
    <scope>NUCLEOTIDE SEQUENCE [LARGE SCALE GENOMIC DNA]</scope>
    <source>
        <strain evidence="2 3">DSM 19547</strain>
    </source>
</reference>
<evidence type="ECO:0000256" key="1">
    <source>
        <dbReference type="SAM" id="MobiDB-lite"/>
    </source>
</evidence>
<evidence type="ECO:0000313" key="2">
    <source>
        <dbReference type="EMBL" id="SFQ17325.1"/>
    </source>
</evidence>
<sequence length="694" mass="76200">LTASGSLKALRASPREMKGVTGYDGDRLDLLEERLQHALRDKEATASTIRGLSREQLAPVFDAAKSLVRPLRTDDRVEADNPGTAVLLDMRLQLGATHWIPASEARELELGEERKAPPRDDLQMDDRGTITRAMVTALELVEDGRFSLSDMDGSVSVDGSKLSSLKSRVAALHQMGVVRRLANTRQVLDKQSGALKTVPDFRAPDISRADAELLRTAFGAMSEVVKGDGRLAYDAGTPDESYESDEETKEVSEADLAEVDAIFGPETGAARDLSADADDRSEEEDRAAPKISESADLNTVAASYDKVKRFESEQRGREASKAKLRDLAPAFDRLVDEDRYVDIDKESYEQMLDAVHKLRDRGTLERIAENSEIQDPRLVAIEAREQPQFGSLEEAMSQGAETEPHYLGEEDRRAVRSAFDNVHTHRTVGDLSAGLPEARGVLSEKDFARLSAKERSFAHAVRLGGGAGPLGDYTHTSGEVALDRVIDFVEGRQFARDENGRVRRDASGNAVRDKHFVDTMRRAAHPDRTIVAPTLHEGVALRAVANGYVNRMEAERAAKEQAKMRSSEVVRVGISAEDARRLTETAAKEGRELVDLHVHQGGAVTLDNGVTAPVSTRADYPTPEIGERLERSAKNRSKIDLVKTEVIRGALESGANKINLVLDGQKVIGAYGETNEDRQKQRPKARQFEDVVLS</sequence>
<accession>A0A1I5WCD1</accession>
<dbReference type="Proteomes" id="UP000199356">
    <property type="component" value="Unassembled WGS sequence"/>
</dbReference>
<gene>
    <name evidence="2" type="ORF">SAMN04488047_14319</name>
</gene>
<dbReference type="AlphaFoldDB" id="A0A1I5WCD1"/>
<dbReference type="EMBL" id="FOXA01000043">
    <property type="protein sequence ID" value="SFQ17325.1"/>
    <property type="molecule type" value="Genomic_DNA"/>
</dbReference>
<dbReference type="RefSeq" id="WP_177215315.1">
    <property type="nucleotide sequence ID" value="NZ_FOXA01000043.1"/>
</dbReference>
<feature type="non-terminal residue" evidence="2">
    <location>
        <position position="1"/>
    </location>
</feature>
<organism evidence="2 3">
    <name type="scientific">Tranquillimonas alkanivorans</name>
    <dbReference type="NCBI Taxonomy" id="441119"/>
    <lineage>
        <taxon>Bacteria</taxon>
        <taxon>Pseudomonadati</taxon>
        <taxon>Pseudomonadota</taxon>
        <taxon>Alphaproteobacteria</taxon>
        <taxon>Rhodobacterales</taxon>
        <taxon>Roseobacteraceae</taxon>
        <taxon>Tranquillimonas</taxon>
    </lineage>
</organism>
<feature type="region of interest" description="Disordered" evidence="1">
    <location>
        <begin position="267"/>
        <end position="290"/>
    </location>
</feature>
<name>A0A1I5WCD1_9RHOB</name>
<evidence type="ECO:0000313" key="3">
    <source>
        <dbReference type="Proteomes" id="UP000199356"/>
    </source>
</evidence>
<keyword evidence="3" id="KW-1185">Reference proteome</keyword>